<keyword evidence="1" id="KW-0966">Cell projection</keyword>
<keyword evidence="1" id="KW-0969">Cilium</keyword>
<sequence length="142" mass="15230">MFDPLLSAGSMPLLERQAVWGEVRHNVLAGNLANIDTPGFRPRDLDPQAFQEALRQSVHARTPGAASSLTEAPRDPLAGGVPDELLTAVDRPGGDLVFHDGAPRSIEREALALTRNAMQRQAAIQLMGAQMAMLQAAITERA</sequence>
<dbReference type="EMBL" id="CP036265">
    <property type="protein sequence ID" value="QDT17645.1"/>
    <property type="molecule type" value="Genomic_DNA"/>
</dbReference>
<dbReference type="AlphaFoldDB" id="A0A517PE37"/>
<dbReference type="OrthoDB" id="9792068at2"/>
<dbReference type="RefSeq" id="WP_145360563.1">
    <property type="nucleotide sequence ID" value="NZ_CP036265.1"/>
</dbReference>
<evidence type="ECO:0000313" key="1">
    <source>
        <dbReference type="EMBL" id="QDT17645.1"/>
    </source>
</evidence>
<keyword evidence="1" id="KW-0282">Flagellum</keyword>
<reference evidence="1 2" key="1">
    <citation type="submission" date="2019-02" db="EMBL/GenBank/DDBJ databases">
        <title>Deep-cultivation of Planctomycetes and their phenomic and genomic characterization uncovers novel biology.</title>
        <authorList>
            <person name="Wiegand S."/>
            <person name="Jogler M."/>
            <person name="Boedeker C."/>
            <person name="Pinto D."/>
            <person name="Vollmers J."/>
            <person name="Rivas-Marin E."/>
            <person name="Kohn T."/>
            <person name="Peeters S.H."/>
            <person name="Heuer A."/>
            <person name="Rast P."/>
            <person name="Oberbeckmann S."/>
            <person name="Bunk B."/>
            <person name="Jeske O."/>
            <person name="Meyerdierks A."/>
            <person name="Storesund J.E."/>
            <person name="Kallscheuer N."/>
            <person name="Luecker S."/>
            <person name="Lage O.M."/>
            <person name="Pohl T."/>
            <person name="Merkel B.J."/>
            <person name="Hornburger P."/>
            <person name="Mueller R.-W."/>
            <person name="Bruemmer F."/>
            <person name="Labrenz M."/>
            <person name="Spormann A.M."/>
            <person name="Op den Camp H."/>
            <person name="Overmann J."/>
            <person name="Amann R."/>
            <person name="Jetten M.S.M."/>
            <person name="Mascher T."/>
            <person name="Medema M.H."/>
            <person name="Devos D.P."/>
            <person name="Kaster A.-K."/>
            <person name="Ovreas L."/>
            <person name="Rohde M."/>
            <person name="Galperin M.Y."/>
            <person name="Jogler C."/>
        </authorList>
    </citation>
    <scope>NUCLEOTIDE SEQUENCE [LARGE SCALE GENOMIC DNA]</scope>
    <source>
        <strain evidence="1 2">CA12</strain>
    </source>
</reference>
<keyword evidence="2" id="KW-1185">Reference proteome</keyword>
<gene>
    <name evidence="1" type="primary">flgB</name>
    <name evidence="1" type="ORF">CA12_37740</name>
</gene>
<dbReference type="Proteomes" id="UP000318741">
    <property type="component" value="Chromosome"/>
</dbReference>
<organism evidence="1 2">
    <name type="scientific">Alienimonas californiensis</name>
    <dbReference type="NCBI Taxonomy" id="2527989"/>
    <lineage>
        <taxon>Bacteria</taxon>
        <taxon>Pseudomonadati</taxon>
        <taxon>Planctomycetota</taxon>
        <taxon>Planctomycetia</taxon>
        <taxon>Planctomycetales</taxon>
        <taxon>Planctomycetaceae</taxon>
        <taxon>Alienimonas</taxon>
    </lineage>
</organism>
<accession>A0A517PE37</accession>
<proteinExistence type="predicted"/>
<evidence type="ECO:0000313" key="2">
    <source>
        <dbReference type="Proteomes" id="UP000318741"/>
    </source>
</evidence>
<name>A0A517PE37_9PLAN</name>
<protein>
    <submittedName>
        <fullName evidence="1">Flagellar basal body rod protein FlgB</fullName>
    </submittedName>
</protein>
<dbReference type="KEGG" id="acaf:CA12_37740"/>